<dbReference type="eggNOG" id="arCOG03580">
    <property type="taxonomic scope" value="Archaea"/>
</dbReference>
<dbReference type="STRING" id="304371.MCP_0593"/>
<protein>
    <recommendedName>
        <fullName evidence="8">Isoprenylcysteine carboxylmethyltransferase family protein</fullName>
    </recommendedName>
</protein>
<dbReference type="KEGG" id="mpd:MCP_0593"/>
<reference evidence="6 7" key="2">
    <citation type="journal article" date="2008" name="Int. J. Syst. Evol. Microbiol.">
        <title>Methanocella paludicola gen. nov., sp. nov., a methane-producing archaeon, the first isolate of the lineage 'Rice Cluster I', and proposal of the new archaeal order Methanocellales ord. nov.</title>
        <authorList>
            <person name="Sakai S."/>
            <person name="Imachi H."/>
            <person name="Hanada S."/>
            <person name="Ohashi A."/>
            <person name="Harada H."/>
            <person name="Kamagata Y."/>
        </authorList>
    </citation>
    <scope>NUCLEOTIDE SEQUENCE [LARGE SCALE GENOMIC DNA]</scope>
    <source>
        <strain evidence="7">DSM 17711 / JCM 13418 / NBRC 101707 / SANAE</strain>
    </source>
</reference>
<keyword evidence="3 5" id="KW-1133">Transmembrane helix</keyword>
<feature type="transmembrane region" description="Helical" evidence="5">
    <location>
        <begin position="56"/>
        <end position="80"/>
    </location>
</feature>
<dbReference type="InterPro" id="IPR007318">
    <property type="entry name" value="Phopholipid_MeTrfase"/>
</dbReference>
<name>D1YW43_METPS</name>
<accession>D1YW43</accession>
<gene>
    <name evidence="6" type="ordered locus">MCP_0593</name>
</gene>
<dbReference type="GO" id="GO:0012505">
    <property type="term" value="C:endomembrane system"/>
    <property type="evidence" value="ECO:0007669"/>
    <property type="project" value="UniProtKB-SubCell"/>
</dbReference>
<keyword evidence="2 5" id="KW-0812">Transmembrane</keyword>
<comment type="subcellular location">
    <subcellularLocation>
        <location evidence="1">Endomembrane system</location>
        <topology evidence="1">Multi-pass membrane protein</topology>
    </subcellularLocation>
</comment>
<dbReference type="Proteomes" id="UP000001882">
    <property type="component" value="Chromosome"/>
</dbReference>
<evidence type="ECO:0000256" key="4">
    <source>
        <dbReference type="ARBA" id="ARBA00023136"/>
    </source>
</evidence>
<evidence type="ECO:0000256" key="5">
    <source>
        <dbReference type="SAM" id="Phobius"/>
    </source>
</evidence>
<dbReference type="AlphaFoldDB" id="D1YW43"/>
<evidence type="ECO:0000313" key="6">
    <source>
        <dbReference type="EMBL" id="BAI60665.1"/>
    </source>
</evidence>
<dbReference type="Pfam" id="PF04191">
    <property type="entry name" value="PEMT"/>
    <property type="match status" value="1"/>
</dbReference>
<evidence type="ECO:0000256" key="2">
    <source>
        <dbReference type="ARBA" id="ARBA00022692"/>
    </source>
</evidence>
<reference evidence="7" key="3">
    <citation type="journal article" date="2011" name="PLoS ONE">
        <title>Genome sequence of a mesophilic hydrogenotrophic methanogen Methanocella paludicola, the first cultivated representative of the order Methanocellales.</title>
        <authorList>
            <person name="Sakai S."/>
            <person name="Takaki Y."/>
            <person name="Shimamura S."/>
            <person name="Sekine M."/>
            <person name="Tajima T."/>
            <person name="Kosugi H."/>
            <person name="Ichikawa N."/>
            <person name="Tasumi E."/>
            <person name="Hiraki A.T."/>
            <person name="Shimizu A."/>
            <person name="Kato Y."/>
            <person name="Nishiko R."/>
            <person name="Mori K."/>
            <person name="Fujita N."/>
            <person name="Imachi H."/>
            <person name="Takai K."/>
        </authorList>
    </citation>
    <scope>NUCLEOTIDE SEQUENCE [LARGE SCALE GENOMIC DNA]</scope>
    <source>
        <strain evidence="7">DSM 17711 / JCM 13418 / NBRC 101707 / SANAE</strain>
    </source>
</reference>
<sequence>MSMSMLRSQKIKKMRIEGAGPKIMLPLFVTFAITAWISYAYRPMFNYPLVPAEWTLALGALFLLVGVPFWLLSTVMFLLAYFGGQLETRGPFAIMPNPIYGSWIVFVIPGISLVLNWWPVLLTSVVMYVAQRMFIREEDDALREKFGRQYEEYRKKVLIKFL</sequence>
<keyword evidence="7" id="KW-1185">Reference proteome</keyword>
<keyword evidence="4 5" id="KW-0472">Membrane</keyword>
<dbReference type="Gene3D" id="1.20.120.1630">
    <property type="match status" value="1"/>
</dbReference>
<evidence type="ECO:0008006" key="8">
    <source>
        <dbReference type="Google" id="ProtNLM"/>
    </source>
</evidence>
<dbReference type="InParanoid" id="D1YW43"/>
<dbReference type="EMBL" id="AP011532">
    <property type="protein sequence ID" value="BAI60665.1"/>
    <property type="molecule type" value="Genomic_DNA"/>
</dbReference>
<feature type="transmembrane region" description="Helical" evidence="5">
    <location>
        <begin position="92"/>
        <end position="111"/>
    </location>
</feature>
<evidence type="ECO:0000256" key="3">
    <source>
        <dbReference type="ARBA" id="ARBA00022989"/>
    </source>
</evidence>
<organism evidence="6 7">
    <name type="scientific">Methanocella paludicola (strain DSM 17711 / JCM 13418 / NBRC 101707 / SANAE)</name>
    <dbReference type="NCBI Taxonomy" id="304371"/>
    <lineage>
        <taxon>Archaea</taxon>
        <taxon>Methanobacteriati</taxon>
        <taxon>Methanobacteriota</taxon>
        <taxon>Stenosarchaea group</taxon>
        <taxon>Methanomicrobia</taxon>
        <taxon>Methanocellales</taxon>
        <taxon>Methanocellaceae</taxon>
        <taxon>Methanocella</taxon>
    </lineage>
</organism>
<proteinExistence type="predicted"/>
<evidence type="ECO:0000313" key="7">
    <source>
        <dbReference type="Proteomes" id="UP000001882"/>
    </source>
</evidence>
<evidence type="ECO:0000256" key="1">
    <source>
        <dbReference type="ARBA" id="ARBA00004127"/>
    </source>
</evidence>
<reference evidence="6 7" key="1">
    <citation type="journal article" date="2007" name="Appl. Environ. Microbiol.">
        <title>Isolation of key methanogens for global methane emission from rice paddy fields: a novel isolate affiliated with the clone cluster rice cluster I.</title>
        <authorList>
            <person name="Sakai S."/>
            <person name="Imachi H."/>
            <person name="Sekiguchi Y."/>
            <person name="Ohashi A."/>
            <person name="Harada H."/>
            <person name="Kamagata Y."/>
        </authorList>
    </citation>
    <scope>NUCLEOTIDE SEQUENCE [LARGE SCALE GENOMIC DNA]</scope>
    <source>
        <strain evidence="7">DSM 17711 / JCM 13418 / NBRC 101707 / SANAE</strain>
    </source>
</reference>